<keyword evidence="2" id="KW-1185">Reference proteome</keyword>
<gene>
    <name evidence="1" type="ORF">OESDEN_12414</name>
</gene>
<organism evidence="1 2">
    <name type="scientific">Oesophagostomum dentatum</name>
    <name type="common">Nodular worm</name>
    <dbReference type="NCBI Taxonomy" id="61180"/>
    <lineage>
        <taxon>Eukaryota</taxon>
        <taxon>Metazoa</taxon>
        <taxon>Ecdysozoa</taxon>
        <taxon>Nematoda</taxon>
        <taxon>Chromadorea</taxon>
        <taxon>Rhabditida</taxon>
        <taxon>Rhabditina</taxon>
        <taxon>Rhabditomorpha</taxon>
        <taxon>Strongyloidea</taxon>
        <taxon>Strongylidae</taxon>
        <taxon>Oesophagostomum</taxon>
    </lineage>
</organism>
<dbReference type="AlphaFoldDB" id="A0A0B1SR62"/>
<dbReference type="Proteomes" id="UP000053660">
    <property type="component" value="Unassembled WGS sequence"/>
</dbReference>
<protein>
    <submittedName>
        <fullName evidence="1">Uncharacterized protein</fullName>
    </submittedName>
</protein>
<proteinExistence type="predicted"/>
<evidence type="ECO:0000313" key="1">
    <source>
        <dbReference type="EMBL" id="KHJ87803.1"/>
    </source>
</evidence>
<sequence>MLLISEHSVHLGLLFTRMERSTFSLVRIACTSLLIFLERNSKEVFRSFLSCSDICGSKFSMKSWFF</sequence>
<accession>A0A0B1SR62</accession>
<name>A0A0B1SR62_OESDE</name>
<reference evidence="1 2" key="1">
    <citation type="submission" date="2014-03" db="EMBL/GenBank/DDBJ databases">
        <title>Draft genome of the hookworm Oesophagostomum dentatum.</title>
        <authorList>
            <person name="Mitreva M."/>
        </authorList>
    </citation>
    <scope>NUCLEOTIDE SEQUENCE [LARGE SCALE GENOMIC DNA]</scope>
    <source>
        <strain evidence="1 2">OD-Hann</strain>
    </source>
</reference>
<evidence type="ECO:0000313" key="2">
    <source>
        <dbReference type="Proteomes" id="UP000053660"/>
    </source>
</evidence>
<dbReference type="EMBL" id="KN556979">
    <property type="protein sequence ID" value="KHJ87803.1"/>
    <property type="molecule type" value="Genomic_DNA"/>
</dbReference>